<organism evidence="2 3">
    <name type="scientific">Pedobacter montanisoli</name>
    <dbReference type="NCBI Taxonomy" id="2923277"/>
    <lineage>
        <taxon>Bacteria</taxon>
        <taxon>Pseudomonadati</taxon>
        <taxon>Bacteroidota</taxon>
        <taxon>Sphingobacteriia</taxon>
        <taxon>Sphingobacteriales</taxon>
        <taxon>Sphingobacteriaceae</taxon>
        <taxon>Pedobacter</taxon>
    </lineage>
</organism>
<comment type="caution">
    <text evidence="2">The sequence shown here is derived from an EMBL/GenBank/DDBJ whole genome shotgun (WGS) entry which is preliminary data.</text>
</comment>
<sequence length="237" mass="27201">MYKYATSFLFLLIFTIKAAFAQEEFVVNGAIFEAGSKIRIALAEIKNKRTGFSIGSNDMGIFSLKAALGDTLEITKRGFNDAVVVVSSKKDIILNLNRGNLLNEVVIKGQSKAKELEEMKQEFRNKGSFYNGKPPLSLLNPFGGSPLTFLYELLGKTPRQARRFSRLYNSEIQQNQIDLIYNKSVINKYTGLTDKELEDFMVKYRPEYEQAKHWNQYDAIKWINTCFKQYKEEKGIK</sequence>
<evidence type="ECO:0000313" key="2">
    <source>
        <dbReference type="EMBL" id="MCJ0741970.1"/>
    </source>
</evidence>
<name>A0ABS9ZTP5_9SPHI</name>
<keyword evidence="3" id="KW-1185">Reference proteome</keyword>
<feature type="signal peptide" evidence="1">
    <location>
        <begin position="1"/>
        <end position="21"/>
    </location>
</feature>
<evidence type="ECO:0000313" key="3">
    <source>
        <dbReference type="Proteomes" id="UP001165460"/>
    </source>
</evidence>
<evidence type="ECO:0000256" key="1">
    <source>
        <dbReference type="SAM" id="SignalP"/>
    </source>
</evidence>
<keyword evidence="1" id="KW-0732">Signal</keyword>
<gene>
    <name evidence="2" type="ORF">MMF97_04535</name>
</gene>
<protein>
    <recommendedName>
        <fullName evidence="4">Carboxypeptidase-like regulatory domain-containing protein</fullName>
    </recommendedName>
</protein>
<dbReference type="RefSeq" id="WP_243359841.1">
    <property type="nucleotide sequence ID" value="NZ_JALGBH010000001.1"/>
</dbReference>
<dbReference type="EMBL" id="JALGBH010000001">
    <property type="protein sequence ID" value="MCJ0741970.1"/>
    <property type="molecule type" value="Genomic_DNA"/>
</dbReference>
<dbReference type="Proteomes" id="UP001165460">
    <property type="component" value="Unassembled WGS sequence"/>
</dbReference>
<proteinExistence type="predicted"/>
<evidence type="ECO:0008006" key="4">
    <source>
        <dbReference type="Google" id="ProtNLM"/>
    </source>
</evidence>
<accession>A0ABS9ZTP5</accession>
<reference evidence="2" key="1">
    <citation type="submission" date="2022-03" db="EMBL/GenBank/DDBJ databases">
        <authorList>
            <person name="Woo C.Y."/>
        </authorList>
    </citation>
    <scope>NUCLEOTIDE SEQUENCE</scope>
    <source>
        <strain evidence="2">CYS-01</strain>
    </source>
</reference>
<feature type="chain" id="PRO_5047410397" description="Carboxypeptidase-like regulatory domain-containing protein" evidence="1">
    <location>
        <begin position="22"/>
        <end position="237"/>
    </location>
</feature>